<dbReference type="RefSeq" id="WP_006588515.1">
    <property type="nucleotide sequence ID" value="NZ_CATOUX010000011.1"/>
</dbReference>
<dbReference type="OrthoDB" id="2306324at2"/>
<protein>
    <submittedName>
        <fullName evidence="1">BspA family leucine-rich repeat surface protein</fullName>
    </submittedName>
</protein>
<proteinExistence type="predicted"/>
<gene>
    <name evidence="1" type="ORF">F6H94_07885</name>
</gene>
<dbReference type="Pfam" id="PF03382">
    <property type="entry name" value="DUF285"/>
    <property type="match status" value="1"/>
</dbReference>
<dbReference type="AlphaFoldDB" id="A0A558LYV0"/>
<organism evidence="1 2">
    <name type="scientific">Lactobacillus jensenii</name>
    <dbReference type="NCBI Taxonomy" id="109790"/>
    <lineage>
        <taxon>Bacteria</taxon>
        <taxon>Bacillati</taxon>
        <taxon>Bacillota</taxon>
        <taxon>Bacilli</taxon>
        <taxon>Lactobacillales</taxon>
        <taxon>Lactobacillaceae</taxon>
        <taxon>Lactobacillus</taxon>
    </lineage>
</organism>
<evidence type="ECO:0000313" key="1">
    <source>
        <dbReference type="EMBL" id="KAA9320516.1"/>
    </source>
</evidence>
<accession>A0A558LYV0</accession>
<comment type="caution">
    <text evidence="1">The sequence shown here is derived from an EMBL/GenBank/DDBJ whole genome shotgun (WGS) entry which is preliminary data.</text>
</comment>
<dbReference type="Proteomes" id="UP000327236">
    <property type="component" value="Unassembled WGS sequence"/>
</dbReference>
<dbReference type="InterPro" id="IPR032675">
    <property type="entry name" value="LRR_dom_sf"/>
</dbReference>
<dbReference type="Gene3D" id="3.80.10.10">
    <property type="entry name" value="Ribonuclease Inhibitor"/>
    <property type="match status" value="1"/>
</dbReference>
<dbReference type="InterPro" id="IPR005046">
    <property type="entry name" value="DUF285"/>
</dbReference>
<dbReference type="EMBL" id="VYWW01000045">
    <property type="protein sequence ID" value="KAA9320516.1"/>
    <property type="molecule type" value="Genomic_DNA"/>
</dbReference>
<name>A0A558LYV0_LACJE</name>
<dbReference type="InterPro" id="IPR011889">
    <property type="entry name" value="Liste_lipo_26"/>
</dbReference>
<evidence type="ECO:0000313" key="2">
    <source>
        <dbReference type="Proteomes" id="UP000327236"/>
    </source>
</evidence>
<sequence>MTKEFVFDRKEFNKWEIQKDKDNNPVLVDYKDKENQTLYIPNEADLVPFGYKGPVRIKQHDLHILVNEYEKVIISNKNNKKVVRICDSTDSNENALGTYRFYDHSCKVKELDLRGLDTSNFTDLSNFFYGLYHLEKLNIEGWDTSNVKSMEAMFMSDQSLKEIKGLENLNTSKVENMAEMFCDCYSLENIDLSNWDFSHVLDTKKMFQFNISGAIVTLPEAGAPNLRNSSSMFTVSDVRIENIDKFKMPKLEDATYTFADCPYDWEVYQDSQDDYPMQQFINNIGSSLKVADYMFAHANNTQDLSCLLKICNQQKGCLKILI</sequence>
<reference evidence="1 2" key="1">
    <citation type="submission" date="2019-09" db="EMBL/GenBank/DDBJ databases">
        <title>Draft genome sequence assemblies of isolates from the urinary tract.</title>
        <authorList>
            <person name="Mores C.R."/>
            <person name="Putonti C."/>
            <person name="Wolfe A.J."/>
        </authorList>
    </citation>
    <scope>NUCLEOTIDE SEQUENCE [LARGE SCALE GENOMIC DNA]</scope>
    <source>
        <strain evidence="1 2">UMB246</strain>
    </source>
</reference>
<dbReference type="NCBIfam" id="TIGR02167">
    <property type="entry name" value="Liste_lipo_26"/>
    <property type="match status" value="3"/>
</dbReference>
<dbReference type="SUPFAM" id="SSF52047">
    <property type="entry name" value="RNI-like"/>
    <property type="match status" value="1"/>
</dbReference>